<evidence type="ECO:0000313" key="1">
    <source>
        <dbReference type="EMBL" id="KQB53786.1"/>
    </source>
</evidence>
<sequence>MGYKLPNGATFQHAATYAAPLAFSGISNATEAVATVAAATLVVGDIVLVSSNWTPLNGRVARVKAATATAITLEGIDTSDTQVYPPLNGAGSLKKVLAWALVPQVSDVAFSGGEQNYLTVAFLEDAQGRELPTDKSPARMTLTVADDPAQSYVPIVQAADAGGAVHASRLNLPGKDTIYYGAITAWSPQPVVSRSNLMTRTITLALQAPITRYLS</sequence>
<dbReference type="STRING" id="1563157.AQS70_09240"/>
<dbReference type="AlphaFoldDB" id="A0A0Q0YWL1"/>
<dbReference type="OrthoDB" id="6538688at2"/>
<dbReference type="Proteomes" id="UP000050342">
    <property type="component" value="Unassembled WGS sequence"/>
</dbReference>
<dbReference type="Pfam" id="PF08813">
    <property type="entry name" value="Phage_tail_3"/>
    <property type="match status" value="1"/>
</dbReference>
<keyword evidence="2" id="KW-1185">Reference proteome</keyword>
<dbReference type="RefSeq" id="WP_055102760.1">
    <property type="nucleotide sequence ID" value="NZ_LLWH01000160.1"/>
</dbReference>
<proteinExistence type="predicted"/>
<accession>A0A0Q0YWL1</accession>
<dbReference type="InterPro" id="IPR014918">
    <property type="entry name" value="Phage_tail_3"/>
</dbReference>
<reference evidence="1 2" key="1">
    <citation type="submission" date="2015-10" db="EMBL/GenBank/DDBJ databases">
        <title>Pseudomonas helleri sp. nov. and Pseudomonas weihenstephanensis sp. nov., isolated from raw cows milk.</title>
        <authorList>
            <person name="Von Neubeck M."/>
            <person name="Huptas C."/>
            <person name="Wenning M."/>
            <person name="Scherer S."/>
        </authorList>
    </citation>
    <scope>NUCLEOTIDE SEQUENCE [LARGE SCALE GENOMIC DNA]</scope>
    <source>
        <strain evidence="1 2">BSTT44</strain>
    </source>
</reference>
<evidence type="ECO:0000313" key="2">
    <source>
        <dbReference type="Proteomes" id="UP000050342"/>
    </source>
</evidence>
<comment type="caution">
    <text evidence="1">The sequence shown here is derived from an EMBL/GenBank/DDBJ whole genome shotgun (WGS) entry which is preliminary data.</text>
</comment>
<dbReference type="EMBL" id="LLWH01000160">
    <property type="protein sequence ID" value="KQB53786.1"/>
    <property type="molecule type" value="Genomic_DNA"/>
</dbReference>
<organism evidence="1 2">
    <name type="scientific">Pseudomonas endophytica</name>
    <dbReference type="NCBI Taxonomy" id="1563157"/>
    <lineage>
        <taxon>Bacteria</taxon>
        <taxon>Pseudomonadati</taxon>
        <taxon>Pseudomonadota</taxon>
        <taxon>Gammaproteobacteria</taxon>
        <taxon>Pseudomonadales</taxon>
        <taxon>Pseudomonadaceae</taxon>
        <taxon>Pseudomonas</taxon>
    </lineage>
</organism>
<protein>
    <submittedName>
        <fullName evidence="1">Phage tail protein</fullName>
    </submittedName>
</protein>
<gene>
    <name evidence="1" type="ORF">AQS70_09240</name>
</gene>
<name>A0A0Q0YWL1_9PSED</name>